<evidence type="ECO:0000313" key="4">
    <source>
        <dbReference type="Proteomes" id="UP000254101"/>
    </source>
</evidence>
<gene>
    <name evidence="3" type="ORF">DL238_14975</name>
</gene>
<sequence>MPTRPPLFRPPGWKPRQPWRRPDNWKDPRKRGRAGQRDRAEVLAEEPFCRPCLEEGKHVRATIVDHIVPLEWSKCDERWNKQGICDPCHDEKSKRERSEGKPSDRWIARRLSELRASFFGS</sequence>
<dbReference type="Pfam" id="PF01844">
    <property type="entry name" value="HNH"/>
    <property type="match status" value="1"/>
</dbReference>
<keyword evidence="4" id="KW-1185">Reference proteome</keyword>
<dbReference type="InterPro" id="IPR003615">
    <property type="entry name" value="HNH_nuc"/>
</dbReference>
<dbReference type="CDD" id="cd00085">
    <property type="entry name" value="HNHc"/>
    <property type="match status" value="1"/>
</dbReference>
<name>A0A395LGQ6_9SPHN</name>
<comment type="caution">
    <text evidence="3">The sequence shown here is derived from an EMBL/GenBank/DDBJ whole genome shotgun (WGS) entry which is preliminary data.</text>
</comment>
<dbReference type="Proteomes" id="UP000254101">
    <property type="component" value="Unassembled WGS sequence"/>
</dbReference>
<dbReference type="OrthoDB" id="7807589at2"/>
<keyword evidence="3" id="KW-0255">Endonuclease</keyword>
<reference evidence="3 4" key="1">
    <citation type="submission" date="2018-07" db="EMBL/GenBank/DDBJ databases">
        <title>Erythrobacter nanhaiensis sp. nov., a novel member of the genus Erythrobacter isolated from the South China Sea.</title>
        <authorList>
            <person name="Chen X."/>
            <person name="Liu J."/>
        </authorList>
    </citation>
    <scope>NUCLEOTIDE SEQUENCE [LARGE SCALE GENOMIC DNA]</scope>
    <source>
        <strain evidence="3 4">S-5</strain>
    </source>
</reference>
<feature type="region of interest" description="Disordered" evidence="1">
    <location>
        <begin position="1"/>
        <end position="40"/>
    </location>
</feature>
<keyword evidence="3" id="KW-0378">Hydrolase</keyword>
<dbReference type="Gene3D" id="1.10.30.50">
    <property type="match status" value="1"/>
</dbReference>
<protein>
    <submittedName>
        <fullName evidence="3">HNH endonuclease</fullName>
    </submittedName>
</protein>
<organism evidence="3 4">
    <name type="scientific">Alteriqipengyuania lutimaris</name>
    <dbReference type="NCBI Taxonomy" id="1538146"/>
    <lineage>
        <taxon>Bacteria</taxon>
        <taxon>Pseudomonadati</taxon>
        <taxon>Pseudomonadota</taxon>
        <taxon>Alphaproteobacteria</taxon>
        <taxon>Sphingomonadales</taxon>
        <taxon>Erythrobacteraceae</taxon>
        <taxon>Alteriqipengyuania</taxon>
    </lineage>
</organism>
<feature type="domain" description="HNH" evidence="2">
    <location>
        <begin position="49"/>
        <end position="95"/>
    </location>
</feature>
<dbReference type="AlphaFoldDB" id="A0A395LGQ6"/>
<dbReference type="GO" id="GO:0008270">
    <property type="term" value="F:zinc ion binding"/>
    <property type="evidence" value="ECO:0007669"/>
    <property type="project" value="InterPro"/>
</dbReference>
<evidence type="ECO:0000313" key="3">
    <source>
        <dbReference type="EMBL" id="RDS75972.1"/>
    </source>
</evidence>
<accession>A0A395LGQ6</accession>
<dbReference type="EMBL" id="QRBB01000002">
    <property type="protein sequence ID" value="RDS75972.1"/>
    <property type="molecule type" value="Genomic_DNA"/>
</dbReference>
<evidence type="ECO:0000259" key="2">
    <source>
        <dbReference type="Pfam" id="PF01844"/>
    </source>
</evidence>
<proteinExistence type="predicted"/>
<keyword evidence="3" id="KW-0540">Nuclease</keyword>
<evidence type="ECO:0000256" key="1">
    <source>
        <dbReference type="SAM" id="MobiDB-lite"/>
    </source>
</evidence>
<dbReference type="GO" id="GO:0004519">
    <property type="term" value="F:endonuclease activity"/>
    <property type="evidence" value="ECO:0007669"/>
    <property type="project" value="UniProtKB-KW"/>
</dbReference>
<dbReference type="GO" id="GO:0003676">
    <property type="term" value="F:nucleic acid binding"/>
    <property type="evidence" value="ECO:0007669"/>
    <property type="project" value="InterPro"/>
</dbReference>
<dbReference type="InterPro" id="IPR002711">
    <property type="entry name" value="HNH"/>
</dbReference>
<feature type="compositionally biased region" description="Pro residues" evidence="1">
    <location>
        <begin position="1"/>
        <end position="13"/>
    </location>
</feature>